<dbReference type="HOGENOM" id="CLU_126994_0_0_9"/>
<accession>A8MLN8</accession>
<proteinExistence type="predicted"/>
<keyword evidence="1" id="KW-0472">Membrane</keyword>
<dbReference type="STRING" id="350688.Clos_0393"/>
<dbReference type="eggNOG" id="ENOG5032SBU">
    <property type="taxonomic scope" value="Bacteria"/>
</dbReference>
<evidence type="ECO:0000313" key="2">
    <source>
        <dbReference type="EMBL" id="ABW17955.1"/>
    </source>
</evidence>
<sequence>MKLKNNIFTALLLAIGFILHQITPGILGGMKFDFLLSFLFISLIVNTSFKNAVLTGLMGGLLSAITTTFPGGQIPNMIDKLLTSILLFLIIQFIRRFSMNTLAVGTISILGTLISGATFLLSALIIAGLPTSFSFLFKTVVLPTVLVNAALTIFIYHIIGQAMRVSGIQIE</sequence>
<dbReference type="EMBL" id="CP000853">
    <property type="protein sequence ID" value="ABW17955.1"/>
    <property type="molecule type" value="Genomic_DNA"/>
</dbReference>
<feature type="transmembrane region" description="Helical" evidence="1">
    <location>
        <begin position="107"/>
        <end position="128"/>
    </location>
</feature>
<dbReference type="Proteomes" id="UP000000269">
    <property type="component" value="Chromosome"/>
</dbReference>
<evidence type="ECO:0000256" key="1">
    <source>
        <dbReference type="SAM" id="Phobius"/>
    </source>
</evidence>
<keyword evidence="1" id="KW-0812">Transmembrane</keyword>
<organism evidence="2 3">
    <name type="scientific">Alkaliphilus oremlandii (strain OhILAs)</name>
    <name type="common">Clostridium oremlandii (strain OhILAs)</name>
    <dbReference type="NCBI Taxonomy" id="350688"/>
    <lineage>
        <taxon>Bacteria</taxon>
        <taxon>Bacillati</taxon>
        <taxon>Bacillota</taxon>
        <taxon>Clostridia</taxon>
        <taxon>Peptostreptococcales</taxon>
        <taxon>Natronincolaceae</taxon>
        <taxon>Alkaliphilus</taxon>
    </lineage>
</organism>
<dbReference type="OrthoDB" id="2243651at2"/>
<evidence type="ECO:0000313" key="3">
    <source>
        <dbReference type="Proteomes" id="UP000000269"/>
    </source>
</evidence>
<dbReference type="AlphaFoldDB" id="A8MLN8"/>
<dbReference type="InterPro" id="IPR031360">
    <property type="entry name" value="TrpP"/>
</dbReference>
<dbReference type="Pfam" id="PF17099">
    <property type="entry name" value="TrpP"/>
    <property type="match status" value="1"/>
</dbReference>
<name>A8MLN8_ALKOO</name>
<gene>
    <name evidence="2" type="ordered locus">Clos_0393</name>
</gene>
<dbReference type="KEGG" id="aoe:Clos_0393"/>
<keyword evidence="1" id="KW-1133">Transmembrane helix</keyword>
<feature type="transmembrane region" description="Helical" evidence="1">
    <location>
        <begin position="77"/>
        <end position="95"/>
    </location>
</feature>
<feature type="transmembrane region" description="Helical" evidence="1">
    <location>
        <begin position="140"/>
        <end position="159"/>
    </location>
</feature>
<keyword evidence="3" id="KW-1185">Reference proteome</keyword>
<reference evidence="3" key="1">
    <citation type="submission" date="2007-10" db="EMBL/GenBank/DDBJ databases">
        <title>Complete genome of Alkaliphilus oremlandii OhILAs.</title>
        <authorList>
            <person name="Copeland A."/>
            <person name="Lucas S."/>
            <person name="Lapidus A."/>
            <person name="Barry K."/>
            <person name="Detter J.C."/>
            <person name="Glavina del Rio T."/>
            <person name="Hammon N."/>
            <person name="Israni S."/>
            <person name="Dalin E."/>
            <person name="Tice H."/>
            <person name="Pitluck S."/>
            <person name="Chain P."/>
            <person name="Malfatti S."/>
            <person name="Shin M."/>
            <person name="Vergez L."/>
            <person name="Schmutz J."/>
            <person name="Larimer F."/>
            <person name="Land M."/>
            <person name="Hauser L."/>
            <person name="Kyrpides N."/>
            <person name="Mikhailova N."/>
            <person name="Stolz J.F."/>
            <person name="Dawson A."/>
            <person name="Fisher E."/>
            <person name="Crable B."/>
            <person name="Perera E."/>
            <person name="Lisak J."/>
            <person name="Ranganathan M."/>
            <person name="Basu P."/>
            <person name="Richardson P."/>
        </authorList>
    </citation>
    <scope>NUCLEOTIDE SEQUENCE [LARGE SCALE GENOMIC DNA]</scope>
    <source>
        <strain evidence="3">OhILAs</strain>
    </source>
</reference>
<dbReference type="RefSeq" id="WP_012158270.1">
    <property type="nucleotide sequence ID" value="NC_009922.1"/>
</dbReference>
<protein>
    <submittedName>
        <fullName evidence="2">Tryptophan transport protein</fullName>
    </submittedName>
</protein>